<reference evidence="2" key="1">
    <citation type="submission" date="2018-10" db="EMBL/GenBank/DDBJ databases">
        <title>Effector identification in a new, highly contiguous assembly of the strawberry crown rot pathogen Phytophthora cactorum.</title>
        <authorList>
            <person name="Armitage A.D."/>
            <person name="Nellist C.F."/>
            <person name="Bates H."/>
            <person name="Vickerstaff R.J."/>
            <person name="Harrison R.J."/>
        </authorList>
    </citation>
    <scope>NUCLEOTIDE SEQUENCE</scope>
    <source>
        <strain evidence="2">15-7</strain>
    </source>
</reference>
<evidence type="ECO:0000313" key="2">
    <source>
        <dbReference type="EMBL" id="KAG2850221.1"/>
    </source>
</evidence>
<dbReference type="Proteomes" id="UP000735874">
    <property type="component" value="Unassembled WGS sequence"/>
</dbReference>
<dbReference type="EMBL" id="RCMG01000705">
    <property type="protein sequence ID" value="KAG2850221.1"/>
    <property type="molecule type" value="Genomic_DNA"/>
</dbReference>
<evidence type="ECO:0000256" key="1">
    <source>
        <dbReference type="SAM" id="MobiDB-lite"/>
    </source>
</evidence>
<accession>A0A8T0YT80</accession>
<dbReference type="AlphaFoldDB" id="A0A8T0YT80"/>
<feature type="region of interest" description="Disordered" evidence="1">
    <location>
        <begin position="1"/>
        <end position="36"/>
    </location>
</feature>
<sequence>LSGVGAVDQARGEAQTPVRELRAEQSTSKRKYEPGNDGLRYIESFLMNML</sequence>
<organism evidence="2 3">
    <name type="scientific">Phytophthora cactorum</name>
    <dbReference type="NCBI Taxonomy" id="29920"/>
    <lineage>
        <taxon>Eukaryota</taxon>
        <taxon>Sar</taxon>
        <taxon>Stramenopiles</taxon>
        <taxon>Oomycota</taxon>
        <taxon>Peronosporomycetes</taxon>
        <taxon>Peronosporales</taxon>
        <taxon>Peronosporaceae</taxon>
        <taxon>Phytophthora</taxon>
    </lineage>
</organism>
<proteinExistence type="predicted"/>
<protein>
    <submittedName>
        <fullName evidence="2">Uncharacterized protein</fullName>
    </submittedName>
</protein>
<name>A0A8T0YT80_9STRA</name>
<feature type="non-terminal residue" evidence="2">
    <location>
        <position position="1"/>
    </location>
</feature>
<gene>
    <name evidence="2" type="ORF">PC113_g16970</name>
</gene>
<comment type="caution">
    <text evidence="2">The sequence shown here is derived from an EMBL/GenBank/DDBJ whole genome shotgun (WGS) entry which is preliminary data.</text>
</comment>
<evidence type="ECO:0000313" key="3">
    <source>
        <dbReference type="Proteomes" id="UP000735874"/>
    </source>
</evidence>